<dbReference type="Proteomes" id="UP001500851">
    <property type="component" value="Unassembled WGS sequence"/>
</dbReference>
<gene>
    <name evidence="1" type="ORF">GCM10009768_25270</name>
</gene>
<keyword evidence="2" id="KW-1185">Reference proteome</keyword>
<accession>A0ABP4XUB7</accession>
<protein>
    <submittedName>
        <fullName evidence="1">DUF3515 family protein</fullName>
    </submittedName>
</protein>
<name>A0ABP4XUB7_9MICO</name>
<evidence type="ECO:0000313" key="2">
    <source>
        <dbReference type="Proteomes" id="UP001500851"/>
    </source>
</evidence>
<comment type="caution">
    <text evidence="1">The sequence shown here is derived from an EMBL/GenBank/DDBJ whole genome shotgun (WGS) entry which is preliminary data.</text>
</comment>
<dbReference type="Pfam" id="PF12028">
    <property type="entry name" value="DUF3515"/>
    <property type="match status" value="1"/>
</dbReference>
<organism evidence="1 2">
    <name type="scientific">Leucobacter iarius</name>
    <dbReference type="NCBI Taxonomy" id="333963"/>
    <lineage>
        <taxon>Bacteria</taxon>
        <taxon>Bacillati</taxon>
        <taxon>Actinomycetota</taxon>
        <taxon>Actinomycetes</taxon>
        <taxon>Micrococcales</taxon>
        <taxon>Microbacteriaceae</taxon>
        <taxon>Leucobacter</taxon>
    </lineage>
</organism>
<proteinExistence type="predicted"/>
<dbReference type="EMBL" id="BAAAOB010000003">
    <property type="protein sequence ID" value="GAA1795127.1"/>
    <property type="molecule type" value="Genomic_DNA"/>
</dbReference>
<reference evidence="2" key="1">
    <citation type="journal article" date="2019" name="Int. J. Syst. Evol. Microbiol.">
        <title>The Global Catalogue of Microorganisms (GCM) 10K type strain sequencing project: providing services to taxonomists for standard genome sequencing and annotation.</title>
        <authorList>
            <consortium name="The Broad Institute Genomics Platform"/>
            <consortium name="The Broad Institute Genome Sequencing Center for Infectious Disease"/>
            <person name="Wu L."/>
            <person name="Ma J."/>
        </authorList>
    </citation>
    <scope>NUCLEOTIDE SEQUENCE [LARGE SCALE GENOMIC DNA]</scope>
    <source>
        <strain evidence="2">JCM 14736</strain>
    </source>
</reference>
<dbReference type="InterPro" id="IPR021903">
    <property type="entry name" value="DUF3515"/>
</dbReference>
<sequence length="134" mass="14293">MDPAKDANNPRCADVTVRLPATIGDFEKRTTNAQSTGAWGDPAAVLLRCGIESTGPTTLECVAVDGVDWIIDRSRAPLYRFEAYGRSPGLEVIVDSKKASGTEAVQELGAVAKLLPQTRKCSSVSDTLDLSKLQ</sequence>
<evidence type="ECO:0000313" key="1">
    <source>
        <dbReference type="EMBL" id="GAA1795127.1"/>
    </source>
</evidence>